<keyword evidence="2" id="KW-0812">Transmembrane</keyword>
<protein>
    <submittedName>
        <fullName evidence="3">Uncharacterized protein</fullName>
    </submittedName>
</protein>
<feature type="compositionally biased region" description="Polar residues" evidence="1">
    <location>
        <begin position="428"/>
        <end position="445"/>
    </location>
</feature>
<dbReference type="AlphaFoldDB" id="A0A9P6ZTF5"/>
<organism evidence="3 4">
    <name type="scientific">Suillus placidus</name>
    <dbReference type="NCBI Taxonomy" id="48579"/>
    <lineage>
        <taxon>Eukaryota</taxon>
        <taxon>Fungi</taxon>
        <taxon>Dikarya</taxon>
        <taxon>Basidiomycota</taxon>
        <taxon>Agaricomycotina</taxon>
        <taxon>Agaricomycetes</taxon>
        <taxon>Agaricomycetidae</taxon>
        <taxon>Boletales</taxon>
        <taxon>Suillineae</taxon>
        <taxon>Suillaceae</taxon>
        <taxon>Suillus</taxon>
    </lineage>
</organism>
<feature type="region of interest" description="Disordered" evidence="1">
    <location>
        <begin position="425"/>
        <end position="463"/>
    </location>
</feature>
<dbReference type="Proteomes" id="UP000714275">
    <property type="component" value="Unassembled WGS sequence"/>
</dbReference>
<comment type="caution">
    <text evidence="3">The sequence shown here is derived from an EMBL/GenBank/DDBJ whole genome shotgun (WGS) entry which is preliminary data.</text>
</comment>
<keyword evidence="2" id="KW-1133">Transmembrane helix</keyword>
<gene>
    <name evidence="3" type="ORF">EV702DRAFT_1046056</name>
</gene>
<evidence type="ECO:0000256" key="1">
    <source>
        <dbReference type="SAM" id="MobiDB-lite"/>
    </source>
</evidence>
<reference evidence="3" key="1">
    <citation type="journal article" date="2020" name="New Phytol.">
        <title>Comparative genomics reveals dynamic genome evolution in host specialist ectomycorrhizal fungi.</title>
        <authorList>
            <person name="Lofgren L.A."/>
            <person name="Nguyen N.H."/>
            <person name="Vilgalys R."/>
            <person name="Ruytinx J."/>
            <person name="Liao H.L."/>
            <person name="Branco S."/>
            <person name="Kuo A."/>
            <person name="LaButti K."/>
            <person name="Lipzen A."/>
            <person name="Andreopoulos W."/>
            <person name="Pangilinan J."/>
            <person name="Riley R."/>
            <person name="Hundley H."/>
            <person name="Na H."/>
            <person name="Barry K."/>
            <person name="Grigoriev I.V."/>
            <person name="Stajich J.E."/>
            <person name="Kennedy P.G."/>
        </authorList>
    </citation>
    <scope>NUCLEOTIDE SEQUENCE</scope>
    <source>
        <strain evidence="3">DOB743</strain>
    </source>
</reference>
<feature type="transmembrane region" description="Helical" evidence="2">
    <location>
        <begin position="354"/>
        <end position="375"/>
    </location>
</feature>
<sequence length="463" mass="52583">MDQNIWTNTTLQTELRVLSFLLKDRVYPGNLWEIVGECTIEAKQEAVLLQHQSTCIRGPKGQRHVIVEHLLMEERKKRGQMEVSLYSQAIEYLQQHRMSRWLSQQPQDLLDPVHPEPVQQLREINATIGELLMERCSFVDGFMLSKPGLTVAHEDKRASVILNCVSPSLPLLSTWVAVDVQEAFYSAFHGEQACQAGLMTQSSAVNANHTYQHNIGLESLILQAKMRHAQAEIELYTVAIANAHEFDFSENISGHADQQYGLQLLMALQMIFIKYPYGTMLVVFRRVLISNGKIISTSSMHMNFYRGGSSFQNQELAIQYMTKSLEFRMWLAYGQKHNKLLKNAQCWTRVATCIYIHLSRLWTLIIHFILVITLVHRVRVQVMDHLATKCSYFIILFLSSKYKWKGFVTLLFVVLVNKMNGGGLRPSESAQPQTEASQDLGTQSIAGTGEAEGEEAKAAMCQG</sequence>
<evidence type="ECO:0000313" key="3">
    <source>
        <dbReference type="EMBL" id="KAG1776440.1"/>
    </source>
</evidence>
<evidence type="ECO:0000313" key="4">
    <source>
        <dbReference type="Proteomes" id="UP000714275"/>
    </source>
</evidence>
<evidence type="ECO:0000256" key="2">
    <source>
        <dbReference type="SAM" id="Phobius"/>
    </source>
</evidence>
<keyword evidence="4" id="KW-1185">Reference proteome</keyword>
<dbReference type="EMBL" id="JABBWD010000026">
    <property type="protein sequence ID" value="KAG1776440.1"/>
    <property type="molecule type" value="Genomic_DNA"/>
</dbReference>
<dbReference type="OrthoDB" id="2684973at2759"/>
<proteinExistence type="predicted"/>
<keyword evidence="2" id="KW-0472">Membrane</keyword>
<name>A0A9P6ZTF5_9AGAM</name>
<accession>A0A9P6ZTF5</accession>